<dbReference type="Pfam" id="PF00076">
    <property type="entry name" value="RRM_1"/>
    <property type="match status" value="2"/>
</dbReference>
<keyword evidence="5" id="KW-1185">Reference proteome</keyword>
<dbReference type="PANTHER" id="PTHR47330">
    <property type="entry name" value="POLY(U)-BINDING-SPLICING FACTOR PUF60-B-RELATED"/>
    <property type="match status" value="1"/>
</dbReference>
<name>A0ABR3AJK2_PHYBL</name>
<comment type="caution">
    <text evidence="4">The sequence shown here is derived from an EMBL/GenBank/DDBJ whole genome shotgun (WGS) entry which is preliminary data.</text>
</comment>
<dbReference type="SUPFAM" id="SSF54928">
    <property type="entry name" value="RNA-binding domain, RBD"/>
    <property type="match status" value="2"/>
</dbReference>
<feature type="compositionally biased region" description="Basic and acidic residues" evidence="2">
    <location>
        <begin position="1"/>
        <end position="11"/>
    </location>
</feature>
<protein>
    <recommendedName>
        <fullName evidence="3">RRM domain-containing protein</fullName>
    </recommendedName>
</protein>
<proteinExistence type="predicted"/>
<keyword evidence="1" id="KW-0694">RNA-binding</keyword>
<dbReference type="InterPro" id="IPR000504">
    <property type="entry name" value="RRM_dom"/>
</dbReference>
<evidence type="ECO:0000256" key="2">
    <source>
        <dbReference type="SAM" id="MobiDB-lite"/>
    </source>
</evidence>
<feature type="region of interest" description="Disordered" evidence="2">
    <location>
        <begin position="1"/>
        <end position="53"/>
    </location>
</feature>
<evidence type="ECO:0000256" key="1">
    <source>
        <dbReference type="PROSITE-ProRule" id="PRU00176"/>
    </source>
</evidence>
<evidence type="ECO:0000313" key="5">
    <source>
        <dbReference type="Proteomes" id="UP001448207"/>
    </source>
</evidence>
<dbReference type="InterPro" id="IPR051974">
    <property type="entry name" value="PUF60_regulator"/>
</dbReference>
<reference evidence="4 5" key="1">
    <citation type="submission" date="2024-04" db="EMBL/GenBank/DDBJ databases">
        <title>Symmetric and asymmetric DNA N6-adenine methylation regulates different biological responses in Mucorales.</title>
        <authorList>
            <consortium name="Lawrence Berkeley National Laboratory"/>
            <person name="Lax C."/>
            <person name="Mondo S.J."/>
            <person name="Osorio-Concepcion M."/>
            <person name="Muszewska A."/>
            <person name="Corrochano-Luque M."/>
            <person name="Gutierrez G."/>
            <person name="Riley R."/>
            <person name="Lipzen A."/>
            <person name="Guo J."/>
            <person name="Hundley H."/>
            <person name="Amirebrahimi M."/>
            <person name="Ng V."/>
            <person name="Lorenzo-Gutierrez D."/>
            <person name="Binder U."/>
            <person name="Yang J."/>
            <person name="Song Y."/>
            <person name="Canovas D."/>
            <person name="Navarro E."/>
            <person name="Freitag M."/>
            <person name="Gabaldon T."/>
            <person name="Grigoriev I.V."/>
            <person name="Corrochano L.M."/>
            <person name="Nicolas F.E."/>
            <person name="Garre V."/>
        </authorList>
    </citation>
    <scope>NUCLEOTIDE SEQUENCE [LARGE SCALE GENOMIC DNA]</scope>
    <source>
        <strain evidence="4 5">L51</strain>
    </source>
</reference>
<evidence type="ECO:0000313" key="4">
    <source>
        <dbReference type="EMBL" id="KAL0075517.1"/>
    </source>
</evidence>
<gene>
    <name evidence="4" type="ORF">J3Q64DRAFT_1775432</name>
</gene>
<evidence type="ECO:0000259" key="3">
    <source>
        <dbReference type="PROSITE" id="PS50102"/>
    </source>
</evidence>
<feature type="domain" description="RRM" evidence="3">
    <location>
        <begin position="202"/>
        <end position="275"/>
    </location>
</feature>
<dbReference type="PROSITE" id="PS50102">
    <property type="entry name" value="RRM"/>
    <property type="match status" value="3"/>
</dbReference>
<dbReference type="InterPro" id="IPR035979">
    <property type="entry name" value="RBD_domain_sf"/>
</dbReference>
<dbReference type="CDD" id="cd12374">
    <property type="entry name" value="RRM_UHM_SPF45_PUF60"/>
    <property type="match status" value="1"/>
</dbReference>
<feature type="compositionally biased region" description="Basic and acidic residues" evidence="2">
    <location>
        <begin position="18"/>
        <end position="27"/>
    </location>
</feature>
<dbReference type="PANTHER" id="PTHR47330:SF1">
    <property type="entry name" value="POLY(U)-BINDING-SPLICING FACTOR PUF60"/>
    <property type="match status" value="1"/>
</dbReference>
<dbReference type="SMART" id="SM00361">
    <property type="entry name" value="RRM_1"/>
    <property type="match status" value="2"/>
</dbReference>
<feature type="domain" description="RRM" evidence="3">
    <location>
        <begin position="109"/>
        <end position="187"/>
    </location>
</feature>
<accession>A0ABR3AJK2</accession>
<dbReference type="Gene3D" id="3.30.70.330">
    <property type="match status" value="3"/>
</dbReference>
<feature type="compositionally biased region" description="Basic and acidic residues" evidence="2">
    <location>
        <begin position="38"/>
        <end position="48"/>
    </location>
</feature>
<dbReference type="Proteomes" id="UP001448207">
    <property type="component" value="Unassembled WGS sequence"/>
</dbReference>
<dbReference type="InterPro" id="IPR003954">
    <property type="entry name" value="RRM_euk-type"/>
</dbReference>
<feature type="domain" description="RRM" evidence="3">
    <location>
        <begin position="387"/>
        <end position="485"/>
    </location>
</feature>
<dbReference type="EMBL" id="JBCLYO010000036">
    <property type="protein sequence ID" value="KAL0075517.1"/>
    <property type="molecule type" value="Genomic_DNA"/>
</dbReference>
<organism evidence="4 5">
    <name type="scientific">Phycomyces blakesleeanus</name>
    <dbReference type="NCBI Taxonomy" id="4837"/>
    <lineage>
        <taxon>Eukaryota</taxon>
        <taxon>Fungi</taxon>
        <taxon>Fungi incertae sedis</taxon>
        <taxon>Mucoromycota</taxon>
        <taxon>Mucoromycotina</taxon>
        <taxon>Mucoromycetes</taxon>
        <taxon>Mucorales</taxon>
        <taxon>Phycomycetaceae</taxon>
        <taxon>Phycomyces</taxon>
    </lineage>
</organism>
<sequence>MTESPAMKKVDPQSPHSTENRRNKRQLETSPHSTAKRSRPDDGDRRPLLDFSLPNLSPAQAEQLSQAQAYARGWKPATRSEKPDDILLSLHFQPHVASGVDVRTLTVLSRIYVGSIHFDLNDAHLKAVFGQFGIVKNISLSIDYTTMRHKGFCFVEFDTPEAASLAVKMMHGADLGGRQLKVGRPNNFAAAAAVAKPLPPPGRFYIANVNQLITQENMESIFEAFGKLRACVLMPDISTRNHRGYGFIEFEEASAAEAAMEAMNNFEMGGQPLRVGPCIVGGPLGEGMKALDLLPVKKTTATEDDVMSKVNANIQSLGLNKKVEVPLILKPRPEVHLSTISNMVQEQVNAQGSVVESVDKEENISINSRQRYAIMQKLAASREEMTTILLVQNAVKASEVDDSLGEEFSEECSKYGLVRSVKVQVTSDESSIEGLGGKETGRETGDGDVKIFVEFGSAQATNKAFNILEGRWFGGRQLKATLLSKAAVEKYGL</sequence>
<dbReference type="InterPro" id="IPR012677">
    <property type="entry name" value="Nucleotide-bd_a/b_plait_sf"/>
</dbReference>
<dbReference type="SMART" id="SM00360">
    <property type="entry name" value="RRM"/>
    <property type="match status" value="3"/>
</dbReference>